<keyword evidence="3" id="KW-0067">ATP-binding</keyword>
<accession>A0ABC8QTD3</accession>
<dbReference type="EMBL" id="CAUOFW020000292">
    <property type="protein sequence ID" value="CAK9134019.1"/>
    <property type="molecule type" value="Genomic_DNA"/>
</dbReference>
<keyword evidence="3" id="KW-0808">Transferase</keyword>
<sequence>MEDEISPEGLVLIPRGSDDNSVVVGPHIRGSRLRTSSATGDKEVDLLLPGTARLQIQLGVNMPARAEHIPGKEKTTMFNEVYDVVLYLGMIDILQDYNISKKIEHAYKSIQFDSLSISAVDPTFYSQRFLEFIQKVFPPTL</sequence>
<dbReference type="SUPFAM" id="SSF56104">
    <property type="entry name" value="SAICAR synthase-like"/>
    <property type="match status" value="1"/>
</dbReference>
<keyword evidence="2 3" id="KW-0418">Kinase</keyword>
<dbReference type="GO" id="GO:0046488">
    <property type="term" value="P:phosphatidylinositol metabolic process"/>
    <property type="evidence" value="ECO:0007669"/>
    <property type="project" value="UniProtKB-UniRule"/>
</dbReference>
<organism evidence="5 6">
    <name type="scientific">Ilex paraguariensis</name>
    <name type="common">yerba mate</name>
    <dbReference type="NCBI Taxonomy" id="185542"/>
    <lineage>
        <taxon>Eukaryota</taxon>
        <taxon>Viridiplantae</taxon>
        <taxon>Streptophyta</taxon>
        <taxon>Embryophyta</taxon>
        <taxon>Tracheophyta</taxon>
        <taxon>Spermatophyta</taxon>
        <taxon>Magnoliopsida</taxon>
        <taxon>eudicotyledons</taxon>
        <taxon>Gunneridae</taxon>
        <taxon>Pentapetalae</taxon>
        <taxon>asterids</taxon>
        <taxon>campanulids</taxon>
        <taxon>Aquifoliales</taxon>
        <taxon>Aquifoliaceae</taxon>
        <taxon>Ilex</taxon>
    </lineage>
</organism>
<proteinExistence type="predicted"/>
<dbReference type="InterPro" id="IPR027483">
    <property type="entry name" value="PInositol-4-P-4/5-kinase_C_sf"/>
</dbReference>
<dbReference type="PANTHER" id="PTHR23086">
    <property type="entry name" value="PHOSPHATIDYLINOSITOL-4-PHOSPHATE 5-KINASE"/>
    <property type="match status" value="1"/>
</dbReference>
<gene>
    <name evidence="5" type="ORF">ILEXP_LOCUS953</name>
</gene>
<evidence type="ECO:0000256" key="2">
    <source>
        <dbReference type="ARBA" id="ARBA00022777"/>
    </source>
</evidence>
<dbReference type="Proteomes" id="UP001642360">
    <property type="component" value="Unassembled WGS sequence"/>
</dbReference>
<dbReference type="SMART" id="SM00330">
    <property type="entry name" value="PIPKc"/>
    <property type="match status" value="1"/>
</dbReference>
<dbReference type="AlphaFoldDB" id="A0ABC8QTD3"/>
<dbReference type="Gene3D" id="3.30.810.10">
    <property type="entry name" value="2-Layer Sandwich"/>
    <property type="match status" value="1"/>
</dbReference>
<dbReference type="EC" id="2.7.1.68" evidence="1"/>
<dbReference type="PANTHER" id="PTHR23086:SF8">
    <property type="entry name" value="PHOSPHATIDYLINOSITOL 5-PHOSPHATE 4-KINASE, ISOFORM A"/>
    <property type="match status" value="1"/>
</dbReference>
<keyword evidence="3" id="KW-0547">Nucleotide-binding</keyword>
<dbReference type="GO" id="GO:0005524">
    <property type="term" value="F:ATP binding"/>
    <property type="evidence" value="ECO:0007669"/>
    <property type="project" value="UniProtKB-UniRule"/>
</dbReference>
<dbReference type="Pfam" id="PF01504">
    <property type="entry name" value="PIP5K"/>
    <property type="match status" value="1"/>
</dbReference>
<dbReference type="InterPro" id="IPR002498">
    <property type="entry name" value="PInositol-4-P-4/5-kinase_core"/>
</dbReference>
<evidence type="ECO:0000256" key="1">
    <source>
        <dbReference type="ARBA" id="ARBA00012172"/>
    </source>
</evidence>
<protein>
    <recommendedName>
        <fullName evidence="1">1-phosphatidylinositol-4-phosphate 5-kinase</fullName>
        <ecNumber evidence="1">2.7.1.68</ecNumber>
    </recommendedName>
</protein>
<keyword evidence="6" id="KW-1185">Reference proteome</keyword>
<evidence type="ECO:0000313" key="5">
    <source>
        <dbReference type="EMBL" id="CAK9134019.1"/>
    </source>
</evidence>
<name>A0ABC8QTD3_9AQUA</name>
<dbReference type="PROSITE" id="PS51455">
    <property type="entry name" value="PIPK"/>
    <property type="match status" value="1"/>
</dbReference>
<reference evidence="5 6" key="1">
    <citation type="submission" date="2024-02" db="EMBL/GenBank/DDBJ databases">
        <authorList>
            <person name="Vignale AGUSTIN F."/>
            <person name="Sosa J E."/>
            <person name="Modenutti C."/>
        </authorList>
    </citation>
    <scope>NUCLEOTIDE SEQUENCE [LARGE SCALE GENOMIC DNA]</scope>
</reference>
<comment type="caution">
    <text evidence="5">The sequence shown here is derived from an EMBL/GenBank/DDBJ whole genome shotgun (WGS) entry which is preliminary data.</text>
</comment>
<dbReference type="InterPro" id="IPR023610">
    <property type="entry name" value="PInositol-4/5-P-5/4-kinase"/>
</dbReference>
<evidence type="ECO:0000259" key="4">
    <source>
        <dbReference type="PROSITE" id="PS51455"/>
    </source>
</evidence>
<feature type="domain" description="PIPK" evidence="4">
    <location>
        <begin position="1"/>
        <end position="137"/>
    </location>
</feature>
<evidence type="ECO:0000313" key="6">
    <source>
        <dbReference type="Proteomes" id="UP001642360"/>
    </source>
</evidence>
<dbReference type="GO" id="GO:0016308">
    <property type="term" value="F:1-phosphatidylinositol-4-phosphate 5-kinase activity"/>
    <property type="evidence" value="ECO:0007669"/>
    <property type="project" value="UniProtKB-EC"/>
</dbReference>
<evidence type="ECO:0000256" key="3">
    <source>
        <dbReference type="PROSITE-ProRule" id="PRU00781"/>
    </source>
</evidence>